<feature type="transmembrane region" description="Helical" evidence="8">
    <location>
        <begin position="191"/>
        <end position="213"/>
    </location>
</feature>
<dbReference type="InterPro" id="IPR003945">
    <property type="entry name" value="NU5C-like"/>
</dbReference>
<dbReference type="Pfam" id="PF00361">
    <property type="entry name" value="Proton_antipo_M"/>
    <property type="match status" value="1"/>
</dbReference>
<name>A0A3G0WMN3_9PLAT</name>
<feature type="transmembrane region" description="Helical" evidence="8">
    <location>
        <begin position="48"/>
        <end position="70"/>
    </location>
</feature>
<reference evidence="10" key="1">
    <citation type="submission" date="2011-11" db="EMBL/GenBank/DDBJ databases">
        <title>The complete mitochondrial genome of Cichlidogyrus sclerosus (Platyhelminthes: Monogenea).</title>
        <authorList>
            <person name="Zhang J."/>
            <person name="Wu X."/>
            <person name="Xie M."/>
            <person name="Li A."/>
        </authorList>
    </citation>
    <scope>NUCLEOTIDE SEQUENCE</scope>
</reference>
<dbReference type="AlphaFoldDB" id="A0A3G0WMN3"/>
<organism evidence="10">
    <name type="scientific">Cichlidogyrus sclerosus</name>
    <dbReference type="NCBI Taxonomy" id="341068"/>
    <lineage>
        <taxon>Eukaryota</taxon>
        <taxon>Metazoa</taxon>
        <taxon>Spiralia</taxon>
        <taxon>Lophotrochozoa</taxon>
        <taxon>Platyhelminthes</taxon>
        <taxon>Monogenea</taxon>
        <taxon>Monopisthocotylea</taxon>
        <taxon>Dactylogyridea</taxon>
        <taxon>Ancyrocephalidae</taxon>
        <taxon>Cichlidogyrus</taxon>
    </lineage>
</organism>
<accession>A0A3G0WMN3</accession>
<feature type="transmembrane region" description="Helical" evidence="8">
    <location>
        <begin position="155"/>
        <end position="179"/>
    </location>
</feature>
<feature type="transmembrane region" description="Helical" evidence="8">
    <location>
        <begin position="220"/>
        <end position="239"/>
    </location>
</feature>
<feature type="transmembrane region" description="Helical" evidence="8">
    <location>
        <begin position="311"/>
        <end position="334"/>
    </location>
</feature>
<evidence type="ECO:0000256" key="2">
    <source>
        <dbReference type="ARBA" id="ARBA00012944"/>
    </source>
</evidence>
<evidence type="ECO:0000256" key="7">
    <source>
        <dbReference type="ARBA" id="ARBA00049551"/>
    </source>
</evidence>
<gene>
    <name evidence="10" type="primary">nad5</name>
</gene>
<dbReference type="GO" id="GO:0008137">
    <property type="term" value="F:NADH dehydrogenase (ubiquinone) activity"/>
    <property type="evidence" value="ECO:0007669"/>
    <property type="project" value="UniProtKB-EC"/>
</dbReference>
<feature type="transmembrane region" description="Helical" evidence="8">
    <location>
        <begin position="457"/>
        <end position="475"/>
    </location>
</feature>
<dbReference type="PANTHER" id="PTHR42829:SF2">
    <property type="entry name" value="NADH-UBIQUINONE OXIDOREDUCTASE CHAIN 5"/>
    <property type="match status" value="1"/>
</dbReference>
<keyword evidence="4 8" id="KW-1133">Transmembrane helix</keyword>
<evidence type="ECO:0000256" key="6">
    <source>
        <dbReference type="ARBA" id="ARBA00031027"/>
    </source>
</evidence>
<protein>
    <recommendedName>
        <fullName evidence="2">NADH:ubiquinone reductase (H(+)-translocating)</fullName>
        <ecNumber evidence="2">7.1.1.2</ecNumber>
    </recommendedName>
    <alternativeName>
        <fullName evidence="6">NADH dehydrogenase subunit 5</fullName>
    </alternativeName>
</protein>
<feature type="domain" description="NADH:quinone oxidoreductase/Mrp antiporter transmembrane" evidence="9">
    <location>
        <begin position="93"/>
        <end position="360"/>
    </location>
</feature>
<comment type="subcellular location">
    <subcellularLocation>
        <location evidence="1">Membrane</location>
        <topology evidence="1">Multi-pass membrane protein</topology>
    </subcellularLocation>
</comment>
<feature type="transmembrane region" description="Helical" evidence="8">
    <location>
        <begin position="418"/>
        <end position="437"/>
    </location>
</feature>
<comment type="catalytic activity">
    <reaction evidence="7">
        <text>a ubiquinone + NADH + 5 H(+)(in) = a ubiquinol + NAD(+) + 4 H(+)(out)</text>
        <dbReference type="Rhea" id="RHEA:29091"/>
        <dbReference type="Rhea" id="RHEA-COMP:9565"/>
        <dbReference type="Rhea" id="RHEA-COMP:9566"/>
        <dbReference type="ChEBI" id="CHEBI:15378"/>
        <dbReference type="ChEBI" id="CHEBI:16389"/>
        <dbReference type="ChEBI" id="CHEBI:17976"/>
        <dbReference type="ChEBI" id="CHEBI:57540"/>
        <dbReference type="ChEBI" id="CHEBI:57945"/>
        <dbReference type="EC" id="7.1.1.2"/>
    </reaction>
</comment>
<feature type="transmembrane region" description="Helical" evidence="8">
    <location>
        <begin position="76"/>
        <end position="93"/>
    </location>
</feature>
<dbReference type="PANTHER" id="PTHR42829">
    <property type="entry name" value="NADH-UBIQUINONE OXIDOREDUCTASE CHAIN 5"/>
    <property type="match status" value="1"/>
</dbReference>
<dbReference type="EC" id="7.1.1.2" evidence="2"/>
<dbReference type="GO" id="GO:0042773">
    <property type="term" value="P:ATP synthesis coupled electron transport"/>
    <property type="evidence" value="ECO:0007669"/>
    <property type="project" value="InterPro"/>
</dbReference>
<evidence type="ECO:0000256" key="4">
    <source>
        <dbReference type="ARBA" id="ARBA00022989"/>
    </source>
</evidence>
<evidence type="ECO:0000259" key="9">
    <source>
        <dbReference type="Pfam" id="PF00361"/>
    </source>
</evidence>
<dbReference type="EMBL" id="JQ038226">
    <property type="protein sequence ID" value="AFD18204.1"/>
    <property type="molecule type" value="Genomic_DNA"/>
</dbReference>
<evidence type="ECO:0000256" key="8">
    <source>
        <dbReference type="SAM" id="Phobius"/>
    </source>
</evidence>
<dbReference type="InterPro" id="IPR001750">
    <property type="entry name" value="ND/Mrp_TM"/>
</dbReference>
<feature type="transmembrane region" description="Helical" evidence="8">
    <location>
        <begin position="346"/>
        <end position="367"/>
    </location>
</feature>
<evidence type="ECO:0000256" key="3">
    <source>
        <dbReference type="ARBA" id="ARBA00022692"/>
    </source>
</evidence>
<dbReference type="GO" id="GO:0016020">
    <property type="term" value="C:membrane"/>
    <property type="evidence" value="ECO:0007669"/>
    <property type="project" value="UniProtKB-SubCell"/>
</dbReference>
<sequence length="514" mass="56809">MLILLGVLFMITVSMVWWVKMTTFIGWDQLILSNNYFCNEFGISANDFVCVGMLFFCGFIALLFSLHYFGWAESNLNILIVSFLGVMVCLIASDDYLLSLFWWEYLGVVSLFLILYYSNFDTLFAGNSTIVASRVGDVGFFLLVCYFVSGIKMAWLGLVSVCVILITKSAVVPFCSWLLEAMRAPTPVSCLVHSSTLVAAGVWFLSSYGCFLLCNNTINFLMWICLLTIFVSGFAASVFTDIKKIVALSTCNNISWCFVYYLSGSPELCICQLVCHGIGKCMLFIVIGDSLASAGGSQNKSCFTALPNNSLAGFSALSLLSISVAGFPFLGVFFTKHAMLNGVFNGSGFLVTGLVLIGAFVSYTYSMRLIFLVTCPKGVNNQWLNNVYLFLSPIIVICSLFGYSLAVGLEETSEINSFYGVFILLLNFAGVLVGYGLYSFESTSVYYASFGYFDDVVMSILNDFSIVGFIQSVLFNFRSEVYVVKVLGHMPSISFLRVISIPVSIVIVMFVWLW</sequence>
<feature type="transmembrane region" description="Helical" evidence="8">
    <location>
        <begin position="130"/>
        <end position="148"/>
    </location>
</feature>
<dbReference type="GO" id="GO:0003954">
    <property type="term" value="F:NADH dehydrogenase activity"/>
    <property type="evidence" value="ECO:0007669"/>
    <property type="project" value="TreeGrafter"/>
</dbReference>
<evidence type="ECO:0000256" key="5">
    <source>
        <dbReference type="ARBA" id="ARBA00023136"/>
    </source>
</evidence>
<feature type="transmembrane region" description="Helical" evidence="8">
    <location>
        <begin position="6"/>
        <end position="27"/>
    </location>
</feature>
<keyword evidence="5 8" id="KW-0472">Membrane</keyword>
<evidence type="ECO:0000313" key="10">
    <source>
        <dbReference type="EMBL" id="AFD18204.1"/>
    </source>
</evidence>
<geneLocation type="mitochondrion" evidence="10"/>
<keyword evidence="3 8" id="KW-0812">Transmembrane</keyword>
<dbReference type="GO" id="GO:0015990">
    <property type="term" value="P:electron transport coupled proton transport"/>
    <property type="evidence" value="ECO:0007669"/>
    <property type="project" value="TreeGrafter"/>
</dbReference>
<proteinExistence type="predicted"/>
<feature type="transmembrane region" description="Helical" evidence="8">
    <location>
        <begin position="495"/>
        <end position="513"/>
    </location>
</feature>
<keyword evidence="10" id="KW-0496">Mitochondrion</keyword>
<feature type="transmembrane region" description="Helical" evidence="8">
    <location>
        <begin position="100"/>
        <end position="118"/>
    </location>
</feature>
<evidence type="ECO:0000256" key="1">
    <source>
        <dbReference type="ARBA" id="ARBA00004141"/>
    </source>
</evidence>
<feature type="transmembrane region" description="Helical" evidence="8">
    <location>
        <begin position="387"/>
        <end position="406"/>
    </location>
</feature>